<dbReference type="InterPro" id="IPR050155">
    <property type="entry name" value="HAD-like_hydrolase_sf"/>
</dbReference>
<protein>
    <submittedName>
        <fullName evidence="1">HAD superfamily hydrolase (TIGR01549 family)</fullName>
    </submittedName>
</protein>
<keyword evidence="1" id="KW-0378">Hydrolase</keyword>
<dbReference type="EMBL" id="JACHXW010000001">
    <property type="protein sequence ID" value="MBB3150333.1"/>
    <property type="molecule type" value="Genomic_DNA"/>
</dbReference>
<dbReference type="GO" id="GO:0005829">
    <property type="term" value="C:cytosol"/>
    <property type="evidence" value="ECO:0007669"/>
    <property type="project" value="TreeGrafter"/>
</dbReference>
<organism evidence="1 2">
    <name type="scientific">Paenibacillus endophyticus</name>
    <dbReference type="NCBI Taxonomy" id="1294268"/>
    <lineage>
        <taxon>Bacteria</taxon>
        <taxon>Bacillati</taxon>
        <taxon>Bacillota</taxon>
        <taxon>Bacilli</taxon>
        <taxon>Bacillales</taxon>
        <taxon>Paenibacillaceae</taxon>
        <taxon>Paenibacillus</taxon>
    </lineage>
</organism>
<dbReference type="Pfam" id="PF13419">
    <property type="entry name" value="HAD_2"/>
    <property type="match status" value="1"/>
</dbReference>
<dbReference type="SFLD" id="SFLDG01135">
    <property type="entry name" value="C1.5.6:_HAD__Beta-PGM__Phospha"/>
    <property type="match status" value="1"/>
</dbReference>
<name>A0A7W5C341_9BACL</name>
<comment type="caution">
    <text evidence="1">The sequence shown here is derived from an EMBL/GenBank/DDBJ whole genome shotgun (WGS) entry which is preliminary data.</text>
</comment>
<evidence type="ECO:0000313" key="2">
    <source>
        <dbReference type="Proteomes" id="UP000518605"/>
    </source>
</evidence>
<dbReference type="GO" id="GO:0008967">
    <property type="term" value="F:phosphoglycolate phosphatase activity"/>
    <property type="evidence" value="ECO:0007669"/>
    <property type="project" value="TreeGrafter"/>
</dbReference>
<dbReference type="PRINTS" id="PR00413">
    <property type="entry name" value="HADHALOGNASE"/>
</dbReference>
<dbReference type="InterPro" id="IPR023198">
    <property type="entry name" value="PGP-like_dom2"/>
</dbReference>
<dbReference type="Gene3D" id="3.40.50.1000">
    <property type="entry name" value="HAD superfamily/HAD-like"/>
    <property type="match status" value="1"/>
</dbReference>
<sequence>MGTIKHIIFDFDGTLADTWPVMYMAVAGVFRRHDRREISIEDIYAVAGPTELQIIETHLRNREQVKAAVSEFLTDYEQHHDELVERSSAIAELLRTLREAGFGLALFTGKSRRTLDISLEKLRWETEFDHIITGDDVEKRKPSAEGIHRILDKLGWSREHTIFVGDSNDDMLAGQEAGMRTFAAQWMSIVQDKHYLVEPERIFSDIGAFQAFVLSQAQ</sequence>
<dbReference type="InterPro" id="IPR041492">
    <property type="entry name" value="HAD_2"/>
</dbReference>
<dbReference type="Proteomes" id="UP000518605">
    <property type="component" value="Unassembled WGS sequence"/>
</dbReference>
<dbReference type="InterPro" id="IPR006439">
    <property type="entry name" value="HAD-SF_hydro_IA"/>
</dbReference>
<dbReference type="PANTHER" id="PTHR43434:SF1">
    <property type="entry name" value="PHOSPHOGLYCOLATE PHOSPHATASE"/>
    <property type="match status" value="1"/>
</dbReference>
<dbReference type="PANTHER" id="PTHR43434">
    <property type="entry name" value="PHOSPHOGLYCOLATE PHOSPHATASE"/>
    <property type="match status" value="1"/>
</dbReference>
<dbReference type="InterPro" id="IPR036412">
    <property type="entry name" value="HAD-like_sf"/>
</dbReference>
<dbReference type="Gene3D" id="1.10.150.240">
    <property type="entry name" value="Putative phosphatase, domain 2"/>
    <property type="match status" value="1"/>
</dbReference>
<dbReference type="NCBIfam" id="TIGR01549">
    <property type="entry name" value="HAD-SF-IA-v1"/>
    <property type="match status" value="1"/>
</dbReference>
<keyword evidence="2" id="KW-1185">Reference proteome</keyword>
<reference evidence="1 2" key="1">
    <citation type="submission" date="2020-08" db="EMBL/GenBank/DDBJ databases">
        <title>Genomic Encyclopedia of Type Strains, Phase III (KMG-III): the genomes of soil and plant-associated and newly described type strains.</title>
        <authorList>
            <person name="Whitman W."/>
        </authorList>
    </citation>
    <scope>NUCLEOTIDE SEQUENCE [LARGE SCALE GENOMIC DNA]</scope>
    <source>
        <strain evidence="1 2">CECT 8234</strain>
    </source>
</reference>
<dbReference type="SFLD" id="SFLDG01129">
    <property type="entry name" value="C1.5:_HAD__Beta-PGM__Phosphata"/>
    <property type="match status" value="1"/>
</dbReference>
<dbReference type="NCBIfam" id="TIGR01509">
    <property type="entry name" value="HAD-SF-IA-v3"/>
    <property type="match status" value="1"/>
</dbReference>
<gene>
    <name evidence="1" type="ORF">FHS16_000365</name>
</gene>
<dbReference type="RefSeq" id="WP_183558036.1">
    <property type="nucleotide sequence ID" value="NZ_CBCSLB010000001.1"/>
</dbReference>
<dbReference type="GO" id="GO:0006281">
    <property type="term" value="P:DNA repair"/>
    <property type="evidence" value="ECO:0007669"/>
    <property type="project" value="TreeGrafter"/>
</dbReference>
<dbReference type="SUPFAM" id="SSF56784">
    <property type="entry name" value="HAD-like"/>
    <property type="match status" value="1"/>
</dbReference>
<proteinExistence type="predicted"/>
<dbReference type="AlphaFoldDB" id="A0A7W5C341"/>
<dbReference type="InterPro" id="IPR023214">
    <property type="entry name" value="HAD_sf"/>
</dbReference>
<evidence type="ECO:0000313" key="1">
    <source>
        <dbReference type="EMBL" id="MBB3150333.1"/>
    </source>
</evidence>
<accession>A0A7W5C341</accession>
<dbReference type="SFLD" id="SFLDS00003">
    <property type="entry name" value="Haloacid_Dehalogenase"/>
    <property type="match status" value="1"/>
</dbReference>